<feature type="region of interest" description="Disordered" evidence="10">
    <location>
        <begin position="148"/>
        <end position="189"/>
    </location>
</feature>
<dbReference type="SMART" id="SM00382">
    <property type="entry name" value="AAA"/>
    <property type="match status" value="2"/>
</dbReference>
<evidence type="ECO:0000256" key="5">
    <source>
        <dbReference type="ARBA" id="ARBA00023186"/>
    </source>
</evidence>
<dbReference type="Pfam" id="PF17871">
    <property type="entry name" value="AAA_lid_9"/>
    <property type="match status" value="1"/>
</dbReference>
<evidence type="ECO:0000313" key="14">
    <source>
        <dbReference type="Proteomes" id="UP000289792"/>
    </source>
</evidence>
<feature type="domain" description="UVR" evidence="11">
    <location>
        <begin position="447"/>
        <end position="482"/>
    </location>
</feature>
<dbReference type="GO" id="GO:0016887">
    <property type="term" value="F:ATP hydrolysis activity"/>
    <property type="evidence" value="ECO:0007669"/>
    <property type="project" value="InterPro"/>
</dbReference>
<keyword evidence="14" id="KW-1185">Reference proteome</keyword>
<comment type="similarity">
    <text evidence="1 8">Belongs to the ClpA/ClpB family.</text>
</comment>
<dbReference type="Pfam" id="PF10431">
    <property type="entry name" value="ClpB_D2-small"/>
    <property type="match status" value="1"/>
</dbReference>
<dbReference type="OrthoDB" id="9803641at2"/>
<dbReference type="InterPro" id="IPR003959">
    <property type="entry name" value="ATPase_AAA_core"/>
</dbReference>
<dbReference type="InterPro" id="IPR019489">
    <property type="entry name" value="Clp_ATPase_C"/>
</dbReference>
<evidence type="ECO:0000256" key="6">
    <source>
        <dbReference type="ARBA" id="ARBA00026057"/>
    </source>
</evidence>
<evidence type="ECO:0000256" key="10">
    <source>
        <dbReference type="SAM" id="MobiDB-lite"/>
    </source>
</evidence>
<evidence type="ECO:0000256" key="2">
    <source>
        <dbReference type="ARBA" id="ARBA00022737"/>
    </source>
</evidence>
<dbReference type="CDD" id="cd19499">
    <property type="entry name" value="RecA-like_ClpB_Hsp104-like"/>
    <property type="match status" value="1"/>
</dbReference>
<evidence type="ECO:0000256" key="4">
    <source>
        <dbReference type="ARBA" id="ARBA00022840"/>
    </source>
</evidence>
<dbReference type="RefSeq" id="WP_129016306.1">
    <property type="nucleotide sequence ID" value="NZ_SDDZ01000002.1"/>
</dbReference>
<dbReference type="EMBL" id="SDDZ01000002">
    <property type="protein sequence ID" value="RXJ51308.1"/>
    <property type="molecule type" value="Genomic_DNA"/>
</dbReference>
<dbReference type="PROSITE" id="PS00870">
    <property type="entry name" value="CLPAB_1"/>
    <property type="match status" value="1"/>
</dbReference>
<organism evidence="13 14">
    <name type="scientific">Gelidibacter gilvus</name>
    <dbReference type="NCBI Taxonomy" id="59602"/>
    <lineage>
        <taxon>Bacteria</taxon>
        <taxon>Pseudomonadati</taxon>
        <taxon>Bacteroidota</taxon>
        <taxon>Flavobacteriia</taxon>
        <taxon>Flavobacteriales</taxon>
        <taxon>Flavobacteriaceae</taxon>
        <taxon>Gelidibacter</taxon>
    </lineage>
</organism>
<dbReference type="InterPro" id="IPR041546">
    <property type="entry name" value="ClpA/ClpB_AAA_lid"/>
</dbReference>
<keyword evidence="9" id="KW-0175">Coiled coil</keyword>
<dbReference type="InterPro" id="IPR050130">
    <property type="entry name" value="ClpA_ClpB"/>
</dbReference>
<comment type="caution">
    <text evidence="13">The sequence shown here is derived from an EMBL/GenBank/DDBJ whole genome shotgun (WGS) entry which is preliminary data.</text>
</comment>
<dbReference type="CDD" id="cd00009">
    <property type="entry name" value="AAA"/>
    <property type="match status" value="1"/>
</dbReference>
<dbReference type="InterPro" id="IPR028299">
    <property type="entry name" value="ClpA/B_CS2"/>
</dbReference>
<keyword evidence="13" id="KW-0645">Protease</keyword>
<dbReference type="FunFam" id="1.10.8.60:FF:000017">
    <property type="entry name" value="ATP-dependent chaperone ClpB"/>
    <property type="match status" value="1"/>
</dbReference>
<keyword evidence="13" id="KW-0378">Hydrolase</keyword>
<accession>A0A4Q0XI71</accession>
<sequence>MDDNFSPRVKDVIAYSKEEALRLGHDFIGTEHLMLGLLRDGNGKAIDILSALEIDLNHLRRKVEILSPANPSHATVSNEKKNLHLTRQAERALKTTFLEAKLFQSTSINTAHLLLCILRNENDPTTKLLNKLKVDYDNVKEQFKSMITNNDDYTESPKAESFSDDDMGDDETKHNPFSQSAAKGAKKSKTPVLDNFGRDLTVLAEEGKLDPVVGREKEIQRVSQILSRRKKNNPLLIGEPGVGKSAIAEGLALRIIKRKVSRTLFNKRVVTLDLASLVAGTKYRGQFEERMKAVMNELEKNDDIILFIDEIHTIVGAGGATGSLDASNMFKPALARGEIQCIGATTLDEYRQYIEKDGALERRFQKVIVEPTTVEETIQILENIKDKYEEHHNVRYTQEAIEACVKLTNRYMTERFLPDKAIDALDEAGSRVHITNINVPKQVLELEKQLEAVKETKNTVVKKQKYEEAAKLRDDEKRIEKELAIAQEKWEEETKLHKEIVTEDNVADVVSMMTGIPVNRIAQTESNKLAKLPELIKGKVIGQDEAVAKVVKAIQRNRAGLKDPDKPIGSFIFLGQTGVGKTQLAKVLARELFDSEDALVRIDMSEYMEKFAISRLVGAPPGYVGYEEGGQLTEKIRRKPYAVVLLDEIEKAHPDVFNMLLQVLDDGYLTDSLGRKIDFRNTIIIMTSNIGARKLKDFGQGVGFGTAAKAAQASDNTRSIIENALKKAFAPEFLNRIDDVMVFNTLEKEHINKIIDIELEKLIIRIKDLGYELILTSEAKDYIAEKGFDQQYGARPLKRAIQKYVEDTLAEEIISAKISEGDTITMDLDAKTNELVIKIEKPETQTES</sequence>
<dbReference type="PRINTS" id="PR00300">
    <property type="entry name" value="CLPPROTEASEA"/>
</dbReference>
<dbReference type="PANTHER" id="PTHR11638">
    <property type="entry name" value="ATP-DEPENDENT CLP PROTEASE"/>
    <property type="match status" value="1"/>
</dbReference>
<dbReference type="InterPro" id="IPR027417">
    <property type="entry name" value="P-loop_NTPase"/>
</dbReference>
<reference evidence="13 14" key="1">
    <citation type="submission" date="2019-01" db="EMBL/GenBank/DDBJ databases">
        <title>Genome sequence of the Antarctic species Gelidibacter gilvus ACAM 158(T).</title>
        <authorList>
            <person name="Bowman J.P."/>
        </authorList>
    </citation>
    <scope>NUCLEOTIDE SEQUENCE [LARGE SCALE GENOMIC DNA]</scope>
    <source>
        <strain evidence="13 14">IC158</strain>
    </source>
</reference>
<dbReference type="InterPro" id="IPR004176">
    <property type="entry name" value="Clp_R_N"/>
</dbReference>
<keyword evidence="4 8" id="KW-0067">ATP-binding</keyword>
<dbReference type="SUPFAM" id="SSF81923">
    <property type="entry name" value="Double Clp-N motif"/>
    <property type="match status" value="1"/>
</dbReference>
<feature type="domain" description="Clp R" evidence="12">
    <location>
        <begin position="1"/>
        <end position="149"/>
    </location>
</feature>
<dbReference type="InterPro" id="IPR003593">
    <property type="entry name" value="AAA+_ATPase"/>
</dbReference>
<evidence type="ECO:0000256" key="3">
    <source>
        <dbReference type="ARBA" id="ARBA00022741"/>
    </source>
</evidence>
<dbReference type="InterPro" id="IPR001270">
    <property type="entry name" value="ClpA/B"/>
</dbReference>
<dbReference type="AlphaFoldDB" id="A0A4Q0XI71"/>
<dbReference type="SUPFAM" id="SSF52540">
    <property type="entry name" value="P-loop containing nucleoside triphosphate hydrolases"/>
    <property type="match status" value="2"/>
</dbReference>
<dbReference type="GO" id="GO:0005524">
    <property type="term" value="F:ATP binding"/>
    <property type="evidence" value="ECO:0007669"/>
    <property type="project" value="UniProtKB-KW"/>
</dbReference>
<gene>
    <name evidence="13" type="ORF">ESZ48_05400</name>
</gene>
<feature type="coiled-coil region" evidence="9">
    <location>
        <begin position="443"/>
        <end position="489"/>
    </location>
</feature>
<dbReference type="Gene3D" id="1.10.1780.10">
    <property type="entry name" value="Clp, N-terminal domain"/>
    <property type="match status" value="1"/>
</dbReference>
<dbReference type="FunFam" id="3.40.50.300:FF:000025">
    <property type="entry name" value="ATP-dependent Clp protease subunit"/>
    <property type="match status" value="1"/>
</dbReference>
<keyword evidence="5 8" id="KW-0143">Chaperone</keyword>
<dbReference type="Pfam" id="PF02861">
    <property type="entry name" value="Clp_N"/>
    <property type="match status" value="1"/>
</dbReference>
<evidence type="ECO:0000256" key="7">
    <source>
        <dbReference type="PROSITE-ProRule" id="PRU01251"/>
    </source>
</evidence>
<dbReference type="Proteomes" id="UP000289792">
    <property type="component" value="Unassembled WGS sequence"/>
</dbReference>
<dbReference type="PANTHER" id="PTHR11638:SF18">
    <property type="entry name" value="HEAT SHOCK PROTEIN 104"/>
    <property type="match status" value="1"/>
</dbReference>
<dbReference type="SMART" id="SM01086">
    <property type="entry name" value="ClpB_D2-small"/>
    <property type="match status" value="1"/>
</dbReference>
<dbReference type="PROSITE" id="PS00871">
    <property type="entry name" value="CLPAB_2"/>
    <property type="match status" value="1"/>
</dbReference>
<proteinExistence type="inferred from homology"/>
<keyword evidence="2 7" id="KW-0677">Repeat</keyword>
<dbReference type="GO" id="GO:0034605">
    <property type="term" value="P:cellular response to heat"/>
    <property type="evidence" value="ECO:0007669"/>
    <property type="project" value="TreeGrafter"/>
</dbReference>
<dbReference type="Gene3D" id="1.10.8.60">
    <property type="match status" value="2"/>
</dbReference>
<comment type="subunit">
    <text evidence="6">Homohexamer. The oligomerization is ATP-dependent.</text>
</comment>
<evidence type="ECO:0000259" key="11">
    <source>
        <dbReference type="PROSITE" id="PS50151"/>
    </source>
</evidence>
<dbReference type="GO" id="GO:0006508">
    <property type="term" value="P:proteolysis"/>
    <property type="evidence" value="ECO:0007669"/>
    <property type="project" value="UniProtKB-KW"/>
</dbReference>
<name>A0A4Q0XI71_9FLAO</name>
<dbReference type="InterPro" id="IPR036628">
    <property type="entry name" value="Clp_N_dom_sf"/>
</dbReference>
<evidence type="ECO:0000256" key="1">
    <source>
        <dbReference type="ARBA" id="ARBA00008675"/>
    </source>
</evidence>
<dbReference type="Gene3D" id="4.10.860.10">
    <property type="entry name" value="UVR domain"/>
    <property type="match status" value="1"/>
</dbReference>
<evidence type="ECO:0000313" key="13">
    <source>
        <dbReference type="EMBL" id="RXJ51308.1"/>
    </source>
</evidence>
<protein>
    <submittedName>
        <fullName evidence="13">ATP-dependent Clp protease ATP-binding subunit</fullName>
    </submittedName>
</protein>
<evidence type="ECO:0000259" key="12">
    <source>
        <dbReference type="PROSITE" id="PS51903"/>
    </source>
</evidence>
<dbReference type="Pfam" id="PF07724">
    <property type="entry name" value="AAA_2"/>
    <property type="match status" value="1"/>
</dbReference>
<evidence type="ECO:0000256" key="8">
    <source>
        <dbReference type="RuleBase" id="RU004432"/>
    </source>
</evidence>
<dbReference type="PROSITE" id="PS50151">
    <property type="entry name" value="UVR"/>
    <property type="match status" value="1"/>
</dbReference>
<dbReference type="FunFam" id="3.40.50.300:FF:000010">
    <property type="entry name" value="Chaperone clpB 1, putative"/>
    <property type="match status" value="1"/>
</dbReference>
<dbReference type="InterPro" id="IPR018368">
    <property type="entry name" value="ClpA/B_CS1"/>
</dbReference>
<dbReference type="InterPro" id="IPR001943">
    <property type="entry name" value="UVR_dom"/>
</dbReference>
<evidence type="ECO:0000256" key="9">
    <source>
        <dbReference type="SAM" id="Coils"/>
    </source>
</evidence>
<dbReference type="GO" id="GO:0008233">
    <property type="term" value="F:peptidase activity"/>
    <property type="evidence" value="ECO:0007669"/>
    <property type="project" value="UniProtKB-KW"/>
</dbReference>
<keyword evidence="3 8" id="KW-0547">Nucleotide-binding</keyword>
<dbReference type="Pfam" id="PF00004">
    <property type="entry name" value="AAA"/>
    <property type="match status" value="1"/>
</dbReference>
<dbReference type="Gene3D" id="3.40.50.300">
    <property type="entry name" value="P-loop containing nucleotide triphosphate hydrolases"/>
    <property type="match status" value="2"/>
</dbReference>
<dbReference type="GO" id="GO:0005737">
    <property type="term" value="C:cytoplasm"/>
    <property type="evidence" value="ECO:0007669"/>
    <property type="project" value="TreeGrafter"/>
</dbReference>
<dbReference type="PROSITE" id="PS51903">
    <property type="entry name" value="CLP_R"/>
    <property type="match status" value="1"/>
</dbReference>